<evidence type="ECO:0000259" key="4">
    <source>
        <dbReference type="PROSITE" id="PS50215"/>
    </source>
</evidence>
<sequence>MTPILVICAYLLFRVTGGDITSNQHKADSICSAYGYQLAEAKFGKEAHLLCLKPHPIGSSHLASHHSALLLDPEDPDEGLPTVHDTPLADITMAFGFPVEQPSSGTAEGYIGDDHQFYGVLHIGNRTLHADPYGHDDPKKFFGAFENDNMAAPRARREHAQYNTIERVPFFPYRLEERKRVPGVARARICDLLLLADKEFFEKDANSSLNHVVRRMMHAVAQADIIFRNADFNEDGLPDNIGFSVKYILVLTSTDTNTRVFGDLLTDKAIDGRNYLMRFARLRRLSEVCLGVAFSGHAFHNRTLGLSFTSLGGGMGGAAGGLCDRRAYGRSFNTLAIAHATTEEKGRVPERIAALTLAHEMGHSFGAHHDDNFPNPECRGHLMGSQSSTAENGMNFEFSLCSKRLIAATLSSMSYCLVEEDRPYCGNGIVEEGEACDCGLPSRCIHKDPCCTPRGGGALVFEEGTLHKEGCSVAPSAMCHPSQGLCCTHKCQLADLVKSGIDCSTQEQECTCSHLSSECRCGLGGRCLPDGSCHAAECARLGLKECPCAKRAPISGFMQGSLVGELNLCGICCKLRLLDGSEQCVSAEEAARESLASDHTLPMGWPDEDYRGPNVTVRLCEGYACNLTWVRAWPPGSVCVARNKVGVCSPRGLCKMDYLSPRSNVYPDIMNVRLVGLKHNRSRYLKPVSITFITLLLLCLIK</sequence>
<feature type="chain" id="PRO_5028983964" evidence="2">
    <location>
        <begin position="18"/>
        <end position="702"/>
    </location>
</feature>
<dbReference type="PROSITE" id="PS50214">
    <property type="entry name" value="DISINTEGRIN_2"/>
    <property type="match status" value="1"/>
</dbReference>
<dbReference type="GO" id="GO:0007219">
    <property type="term" value="P:Notch signaling pathway"/>
    <property type="evidence" value="ECO:0007669"/>
    <property type="project" value="TreeGrafter"/>
</dbReference>
<dbReference type="SMART" id="SM00050">
    <property type="entry name" value="DISIN"/>
    <property type="match status" value="1"/>
</dbReference>
<keyword evidence="2" id="KW-0732">Signal</keyword>
<feature type="binding site" evidence="1">
    <location>
        <position position="359"/>
    </location>
    <ligand>
        <name>Zn(2+)</name>
        <dbReference type="ChEBI" id="CHEBI:29105"/>
        <note>catalytic</note>
    </ligand>
</feature>
<proteinExistence type="predicted"/>
<dbReference type="PROSITE" id="PS50215">
    <property type="entry name" value="ADAM_MEPRO"/>
    <property type="match status" value="1"/>
</dbReference>
<feature type="domain" description="Disintegrin" evidence="3">
    <location>
        <begin position="422"/>
        <end position="527"/>
    </location>
</feature>
<evidence type="ECO:0000256" key="1">
    <source>
        <dbReference type="PROSITE-ProRule" id="PRU00276"/>
    </source>
</evidence>
<dbReference type="InterPro" id="IPR036436">
    <property type="entry name" value="Disintegrin_dom_sf"/>
</dbReference>
<dbReference type="OrthoDB" id="2131567at2759"/>
<evidence type="ECO:0000259" key="3">
    <source>
        <dbReference type="PROSITE" id="PS50214"/>
    </source>
</evidence>
<dbReference type="PANTHER" id="PTHR45702:SF2">
    <property type="entry name" value="KUZBANIAN, ISOFORM A"/>
    <property type="match status" value="1"/>
</dbReference>
<dbReference type="Gene3D" id="4.10.70.10">
    <property type="entry name" value="Disintegrin domain"/>
    <property type="match status" value="1"/>
</dbReference>
<keyword evidence="1" id="KW-0479">Metal-binding</keyword>
<feature type="binding site" evidence="1">
    <location>
        <position position="363"/>
    </location>
    <ligand>
        <name>Zn(2+)</name>
        <dbReference type="ChEBI" id="CHEBI:29105"/>
        <note>catalytic</note>
    </ligand>
</feature>
<protein>
    <submittedName>
        <fullName evidence="6">Disintegrin and metalloproteinase domain-containing protein 10-like isoform X1</fullName>
    </submittedName>
</protein>
<keyword evidence="1" id="KW-0862">Zinc</keyword>
<keyword evidence="5" id="KW-1185">Reference proteome</keyword>
<dbReference type="SUPFAM" id="SSF55486">
    <property type="entry name" value="Metalloproteases ('zincins'), catalytic domain"/>
    <property type="match status" value="1"/>
</dbReference>
<dbReference type="InterPro" id="IPR051489">
    <property type="entry name" value="ADAM_Metalloproteinase"/>
</dbReference>
<dbReference type="GO" id="GO:0005886">
    <property type="term" value="C:plasma membrane"/>
    <property type="evidence" value="ECO:0007669"/>
    <property type="project" value="TreeGrafter"/>
</dbReference>
<accession>A0A7E5VIV9</accession>
<dbReference type="InterPro" id="IPR001762">
    <property type="entry name" value="Disintegrin_dom"/>
</dbReference>
<evidence type="ECO:0000313" key="5">
    <source>
        <dbReference type="Proteomes" id="UP000322000"/>
    </source>
</evidence>
<organism evidence="5 6">
    <name type="scientific">Trichoplusia ni</name>
    <name type="common">Cabbage looper</name>
    <dbReference type="NCBI Taxonomy" id="7111"/>
    <lineage>
        <taxon>Eukaryota</taxon>
        <taxon>Metazoa</taxon>
        <taxon>Ecdysozoa</taxon>
        <taxon>Arthropoda</taxon>
        <taxon>Hexapoda</taxon>
        <taxon>Insecta</taxon>
        <taxon>Pterygota</taxon>
        <taxon>Neoptera</taxon>
        <taxon>Endopterygota</taxon>
        <taxon>Lepidoptera</taxon>
        <taxon>Glossata</taxon>
        <taxon>Ditrysia</taxon>
        <taxon>Noctuoidea</taxon>
        <taxon>Noctuidae</taxon>
        <taxon>Plusiinae</taxon>
        <taxon>Trichoplusia</taxon>
    </lineage>
</organism>
<evidence type="ECO:0000256" key="2">
    <source>
        <dbReference type="SAM" id="SignalP"/>
    </source>
</evidence>
<dbReference type="RefSeq" id="XP_026728240.1">
    <property type="nucleotide sequence ID" value="XM_026872439.1"/>
</dbReference>
<dbReference type="GO" id="GO:0006509">
    <property type="term" value="P:membrane protein ectodomain proteolysis"/>
    <property type="evidence" value="ECO:0007669"/>
    <property type="project" value="TreeGrafter"/>
</dbReference>
<dbReference type="GeneID" id="113494213"/>
<dbReference type="GO" id="GO:0004222">
    <property type="term" value="F:metalloendopeptidase activity"/>
    <property type="evidence" value="ECO:0007669"/>
    <property type="project" value="InterPro"/>
</dbReference>
<dbReference type="KEGG" id="tnl:113494213"/>
<gene>
    <name evidence="6" type="primary">LOC113494213</name>
</gene>
<dbReference type="GO" id="GO:0046872">
    <property type="term" value="F:metal ion binding"/>
    <property type="evidence" value="ECO:0007669"/>
    <property type="project" value="UniProtKB-KW"/>
</dbReference>
<dbReference type="AlphaFoldDB" id="A0A7E5VIV9"/>
<feature type="active site" evidence="1">
    <location>
        <position position="360"/>
    </location>
</feature>
<dbReference type="Pfam" id="PF13688">
    <property type="entry name" value="Reprolysin_5"/>
    <property type="match status" value="1"/>
</dbReference>
<comment type="caution">
    <text evidence="1">Lacks conserved residue(s) required for the propagation of feature annotation.</text>
</comment>
<feature type="binding site" evidence="1">
    <location>
        <position position="369"/>
    </location>
    <ligand>
        <name>Zn(2+)</name>
        <dbReference type="ChEBI" id="CHEBI:29105"/>
        <note>catalytic</note>
    </ligand>
</feature>
<dbReference type="Proteomes" id="UP000322000">
    <property type="component" value="Chromosome 5"/>
</dbReference>
<reference evidence="6" key="1">
    <citation type="submission" date="2025-08" db="UniProtKB">
        <authorList>
            <consortium name="RefSeq"/>
        </authorList>
    </citation>
    <scope>IDENTIFICATION</scope>
</reference>
<dbReference type="InterPro" id="IPR024079">
    <property type="entry name" value="MetalloPept_cat_dom_sf"/>
</dbReference>
<dbReference type="Gene3D" id="3.40.390.10">
    <property type="entry name" value="Collagenase (Catalytic Domain)"/>
    <property type="match status" value="1"/>
</dbReference>
<dbReference type="InParanoid" id="A0A7E5VIV9"/>
<feature type="signal peptide" evidence="2">
    <location>
        <begin position="1"/>
        <end position="17"/>
    </location>
</feature>
<dbReference type="InterPro" id="IPR001590">
    <property type="entry name" value="Peptidase_M12B"/>
</dbReference>
<evidence type="ECO:0000313" key="6">
    <source>
        <dbReference type="RefSeq" id="XP_026728240.1"/>
    </source>
</evidence>
<name>A0A7E5VIV9_TRINI</name>
<feature type="domain" description="Peptidase M12B" evidence="4">
    <location>
        <begin position="188"/>
        <end position="422"/>
    </location>
</feature>
<dbReference type="PANTHER" id="PTHR45702">
    <property type="entry name" value="ADAM10/ADAM17 METALLOPEPTIDASE FAMILY MEMBER"/>
    <property type="match status" value="1"/>
</dbReference>